<dbReference type="Gene3D" id="3.40.50.1000">
    <property type="entry name" value="HAD superfamily/HAD-like"/>
    <property type="match status" value="1"/>
</dbReference>
<comment type="similarity">
    <text evidence="4">Belongs to the HAD-like hydrolase superfamily. CbbY/CbbZ/Gph/YieH family.</text>
</comment>
<name>A0A178HJF8_9HYPH</name>
<sequence length="221" mass="24101">MTSKAIIFDLDGTLIDSAPDIAAAVNRYLEPRGRGPLSAERVARFIGNGPRKLMADILADQKLPVDEATLAEAHATYLENYNRHPAALTEFYANVREDLALLAERGFRLGICTNKPHALTQKILSLLQIDHMFEAAIGADAVKDCKPHPDHLAAVWQAMGISPRQVIYVGDSDVDRMTAQRAGVPFFAVNWGTGADVAVEPAFRLHRLADIVAHTEATHDG</sequence>
<dbReference type="STRING" id="1770058.A3840_18785"/>
<reference evidence="10 11" key="1">
    <citation type="submission" date="2016-03" db="EMBL/GenBank/DDBJ databases">
        <title>Genome sequencing of Devosia sp. S37.</title>
        <authorList>
            <person name="Mohd Nor M."/>
        </authorList>
    </citation>
    <scope>NUCLEOTIDE SEQUENCE [LARGE SCALE GENOMIC DNA]</scope>
    <source>
        <strain evidence="10 11">S37</strain>
    </source>
</reference>
<evidence type="ECO:0000256" key="6">
    <source>
        <dbReference type="ARBA" id="ARBA00022723"/>
    </source>
</evidence>
<dbReference type="EMBL" id="LVVY01000151">
    <property type="protein sequence ID" value="OAM72971.1"/>
    <property type="molecule type" value="Genomic_DNA"/>
</dbReference>
<dbReference type="PANTHER" id="PTHR43434:SF1">
    <property type="entry name" value="PHOSPHOGLYCOLATE PHOSPHATASE"/>
    <property type="match status" value="1"/>
</dbReference>
<protein>
    <recommendedName>
        <fullName evidence="5">phosphoglycolate phosphatase</fullName>
        <ecNumber evidence="5">3.1.3.18</ecNumber>
    </recommendedName>
</protein>
<keyword evidence="6" id="KW-0479">Metal-binding</keyword>
<dbReference type="GO" id="GO:0005975">
    <property type="term" value="P:carbohydrate metabolic process"/>
    <property type="evidence" value="ECO:0007669"/>
    <property type="project" value="InterPro"/>
</dbReference>
<comment type="pathway">
    <text evidence="3">Organic acid metabolism; glycolate biosynthesis; glycolate from 2-phosphoglycolate: step 1/1.</text>
</comment>
<evidence type="ECO:0000256" key="3">
    <source>
        <dbReference type="ARBA" id="ARBA00004818"/>
    </source>
</evidence>
<evidence type="ECO:0000313" key="11">
    <source>
        <dbReference type="Proteomes" id="UP000078389"/>
    </source>
</evidence>
<evidence type="ECO:0000256" key="2">
    <source>
        <dbReference type="ARBA" id="ARBA00001946"/>
    </source>
</evidence>
<evidence type="ECO:0000313" key="10">
    <source>
        <dbReference type="EMBL" id="OAM72971.1"/>
    </source>
</evidence>
<dbReference type="GO" id="GO:0006281">
    <property type="term" value="P:DNA repair"/>
    <property type="evidence" value="ECO:0007669"/>
    <property type="project" value="TreeGrafter"/>
</dbReference>
<dbReference type="SFLD" id="SFLDS00003">
    <property type="entry name" value="Haloacid_Dehalogenase"/>
    <property type="match status" value="1"/>
</dbReference>
<keyword evidence="11" id="KW-1185">Reference proteome</keyword>
<dbReference type="InterPro" id="IPR006439">
    <property type="entry name" value="HAD-SF_hydro_IA"/>
</dbReference>
<dbReference type="Proteomes" id="UP000078389">
    <property type="component" value="Unassembled WGS sequence"/>
</dbReference>
<comment type="cofactor">
    <cofactor evidence="2">
        <name>Mg(2+)</name>
        <dbReference type="ChEBI" id="CHEBI:18420"/>
    </cofactor>
</comment>
<evidence type="ECO:0000256" key="9">
    <source>
        <dbReference type="ARBA" id="ARBA00023277"/>
    </source>
</evidence>
<comment type="catalytic activity">
    <reaction evidence="1">
        <text>2-phosphoglycolate + H2O = glycolate + phosphate</text>
        <dbReference type="Rhea" id="RHEA:14369"/>
        <dbReference type="ChEBI" id="CHEBI:15377"/>
        <dbReference type="ChEBI" id="CHEBI:29805"/>
        <dbReference type="ChEBI" id="CHEBI:43474"/>
        <dbReference type="ChEBI" id="CHEBI:58033"/>
        <dbReference type="EC" id="3.1.3.18"/>
    </reaction>
</comment>
<evidence type="ECO:0000256" key="4">
    <source>
        <dbReference type="ARBA" id="ARBA00006171"/>
    </source>
</evidence>
<dbReference type="AlphaFoldDB" id="A0A178HJF8"/>
<proteinExistence type="inferred from homology"/>
<dbReference type="SFLD" id="SFLDG01135">
    <property type="entry name" value="C1.5.6:_HAD__Beta-PGM__Phospha"/>
    <property type="match status" value="1"/>
</dbReference>
<dbReference type="GO" id="GO:0008967">
    <property type="term" value="F:phosphoglycolate phosphatase activity"/>
    <property type="evidence" value="ECO:0007669"/>
    <property type="project" value="UniProtKB-EC"/>
</dbReference>
<dbReference type="OrthoDB" id="9793014at2"/>
<gene>
    <name evidence="10" type="ORF">A3840_18785</name>
</gene>
<dbReference type="SUPFAM" id="SSF56784">
    <property type="entry name" value="HAD-like"/>
    <property type="match status" value="1"/>
</dbReference>
<evidence type="ECO:0000256" key="8">
    <source>
        <dbReference type="ARBA" id="ARBA00022842"/>
    </source>
</evidence>
<dbReference type="NCBIfam" id="TIGR01449">
    <property type="entry name" value="PGP_bact"/>
    <property type="match status" value="1"/>
</dbReference>
<dbReference type="GO" id="GO:0046872">
    <property type="term" value="F:metal ion binding"/>
    <property type="evidence" value="ECO:0007669"/>
    <property type="project" value="UniProtKB-KW"/>
</dbReference>
<dbReference type="GO" id="GO:0005829">
    <property type="term" value="C:cytosol"/>
    <property type="evidence" value="ECO:0007669"/>
    <property type="project" value="TreeGrafter"/>
</dbReference>
<comment type="caution">
    <text evidence="10">The sequence shown here is derived from an EMBL/GenBank/DDBJ whole genome shotgun (WGS) entry which is preliminary data.</text>
</comment>
<organism evidence="10 11">
    <name type="scientific">Devosia elaeis</name>
    <dbReference type="NCBI Taxonomy" id="1770058"/>
    <lineage>
        <taxon>Bacteria</taxon>
        <taxon>Pseudomonadati</taxon>
        <taxon>Pseudomonadota</taxon>
        <taxon>Alphaproteobacteria</taxon>
        <taxon>Hyphomicrobiales</taxon>
        <taxon>Devosiaceae</taxon>
        <taxon>Devosia</taxon>
    </lineage>
</organism>
<dbReference type="RefSeq" id="WP_067460764.1">
    <property type="nucleotide sequence ID" value="NZ_LVVY01000151.1"/>
</dbReference>
<dbReference type="PANTHER" id="PTHR43434">
    <property type="entry name" value="PHOSPHOGLYCOLATE PHOSPHATASE"/>
    <property type="match status" value="1"/>
</dbReference>
<dbReference type="NCBIfam" id="TIGR01549">
    <property type="entry name" value="HAD-SF-IA-v1"/>
    <property type="match status" value="1"/>
</dbReference>
<dbReference type="InterPro" id="IPR037512">
    <property type="entry name" value="PGPase_prok"/>
</dbReference>
<keyword evidence="7" id="KW-0378">Hydrolase</keyword>
<dbReference type="InterPro" id="IPR023214">
    <property type="entry name" value="HAD_sf"/>
</dbReference>
<dbReference type="InterPro" id="IPR041492">
    <property type="entry name" value="HAD_2"/>
</dbReference>
<accession>A0A178HJF8</accession>
<evidence type="ECO:0000256" key="7">
    <source>
        <dbReference type="ARBA" id="ARBA00022801"/>
    </source>
</evidence>
<dbReference type="EC" id="3.1.3.18" evidence="5"/>
<keyword evidence="9" id="KW-0119">Carbohydrate metabolism</keyword>
<evidence type="ECO:0000256" key="1">
    <source>
        <dbReference type="ARBA" id="ARBA00000830"/>
    </source>
</evidence>
<dbReference type="SFLD" id="SFLDG01129">
    <property type="entry name" value="C1.5:_HAD__Beta-PGM__Phosphata"/>
    <property type="match status" value="1"/>
</dbReference>
<dbReference type="InterPro" id="IPR050155">
    <property type="entry name" value="HAD-like_hydrolase_sf"/>
</dbReference>
<dbReference type="InterPro" id="IPR036412">
    <property type="entry name" value="HAD-like_sf"/>
</dbReference>
<keyword evidence="8" id="KW-0460">Magnesium</keyword>
<dbReference type="Gene3D" id="1.10.150.240">
    <property type="entry name" value="Putative phosphatase, domain 2"/>
    <property type="match status" value="1"/>
</dbReference>
<dbReference type="InterPro" id="IPR023198">
    <property type="entry name" value="PGP-like_dom2"/>
</dbReference>
<dbReference type="Pfam" id="PF13419">
    <property type="entry name" value="HAD_2"/>
    <property type="match status" value="1"/>
</dbReference>
<dbReference type="PRINTS" id="PR00413">
    <property type="entry name" value="HADHALOGNASE"/>
</dbReference>
<evidence type="ECO:0000256" key="5">
    <source>
        <dbReference type="ARBA" id="ARBA00013078"/>
    </source>
</evidence>